<dbReference type="Pfam" id="PF01738">
    <property type="entry name" value="DLH"/>
    <property type="match status" value="1"/>
</dbReference>
<evidence type="ECO:0000256" key="1">
    <source>
        <dbReference type="ARBA" id="ARBA00008645"/>
    </source>
</evidence>
<proteinExistence type="inferred from homology"/>
<comment type="caution">
    <text evidence="3">The sequence shown here is derived from an EMBL/GenBank/DDBJ whole genome shotgun (WGS) entry which is preliminary data.</text>
</comment>
<dbReference type="PANTHER" id="PTHR22946:SF0">
    <property type="entry name" value="DIENELACTONE HYDROLASE DOMAIN-CONTAINING PROTEIN"/>
    <property type="match status" value="1"/>
</dbReference>
<dbReference type="PANTHER" id="PTHR22946">
    <property type="entry name" value="DIENELACTONE HYDROLASE DOMAIN-CONTAINING PROTEIN-RELATED"/>
    <property type="match status" value="1"/>
</dbReference>
<dbReference type="Proteomes" id="UP001299970">
    <property type="component" value="Unassembled WGS sequence"/>
</dbReference>
<sequence>MIKCFPESLTVTVTPVVYHDDDVVLDGVVMHDSSITEPRPGVLVVHGGAGLDDHARGRARRFAELGYVVLAADMYGRDVRGDRQRIMERIAAFRADPGQLTRRTQAALDVLATTPGVEGPLAAVGYCFGGMSVLELARAGGSVAGVVSVHGSLLTDRPARRGTVRTKILVCHGGSDPHVPWADVHGFVEEMTAAEADWQLTVHGGALHGFTHDRDTGQTPGVAYSETADARSWTEIRSFLTEILDGRCGAFDAG</sequence>
<evidence type="ECO:0000259" key="2">
    <source>
        <dbReference type="Pfam" id="PF01738"/>
    </source>
</evidence>
<dbReference type="InterPro" id="IPR029058">
    <property type="entry name" value="AB_hydrolase_fold"/>
</dbReference>
<protein>
    <submittedName>
        <fullName evidence="3">Dienelactone hydrolase family protein</fullName>
    </submittedName>
</protein>
<comment type="similarity">
    <text evidence="1">Belongs to the AB hydrolase superfamily.</text>
</comment>
<reference evidence="3 4" key="1">
    <citation type="submission" date="2022-03" db="EMBL/GenBank/DDBJ databases">
        <title>Pseudonocardia alaer sp. nov., a novel actinomycete isolated from reed forest soil.</title>
        <authorList>
            <person name="Wang L."/>
        </authorList>
    </citation>
    <scope>NUCLEOTIDE SEQUENCE [LARGE SCALE GENOMIC DNA]</scope>
    <source>
        <strain evidence="3 4">Y-16303</strain>
    </source>
</reference>
<feature type="domain" description="Dienelactone hydrolase" evidence="2">
    <location>
        <begin position="29"/>
        <end position="243"/>
    </location>
</feature>
<dbReference type="InterPro" id="IPR050261">
    <property type="entry name" value="FrsA_esterase"/>
</dbReference>
<keyword evidence="4" id="KW-1185">Reference proteome</keyword>
<dbReference type="GO" id="GO:0016787">
    <property type="term" value="F:hydrolase activity"/>
    <property type="evidence" value="ECO:0007669"/>
    <property type="project" value="UniProtKB-KW"/>
</dbReference>
<evidence type="ECO:0000313" key="3">
    <source>
        <dbReference type="EMBL" id="MCH6166941.1"/>
    </source>
</evidence>
<evidence type="ECO:0000313" key="4">
    <source>
        <dbReference type="Proteomes" id="UP001299970"/>
    </source>
</evidence>
<dbReference type="SUPFAM" id="SSF53474">
    <property type="entry name" value="alpha/beta-Hydrolases"/>
    <property type="match status" value="1"/>
</dbReference>
<organism evidence="3 4">
    <name type="scientific">Pseudonocardia alaniniphila</name>
    <dbReference type="NCBI Taxonomy" id="75291"/>
    <lineage>
        <taxon>Bacteria</taxon>
        <taxon>Bacillati</taxon>
        <taxon>Actinomycetota</taxon>
        <taxon>Actinomycetes</taxon>
        <taxon>Pseudonocardiales</taxon>
        <taxon>Pseudonocardiaceae</taxon>
        <taxon>Pseudonocardia</taxon>
    </lineage>
</organism>
<dbReference type="EMBL" id="JAKXMK010000011">
    <property type="protein sequence ID" value="MCH6166941.1"/>
    <property type="molecule type" value="Genomic_DNA"/>
</dbReference>
<gene>
    <name evidence="3" type="ORF">MMF94_14730</name>
</gene>
<keyword evidence="3" id="KW-0378">Hydrolase</keyword>
<dbReference type="InterPro" id="IPR002925">
    <property type="entry name" value="Dienelactn_hydro"/>
</dbReference>
<dbReference type="Gene3D" id="3.40.50.1820">
    <property type="entry name" value="alpha/beta hydrolase"/>
    <property type="match status" value="1"/>
</dbReference>
<dbReference type="RefSeq" id="WP_241036984.1">
    <property type="nucleotide sequence ID" value="NZ_BAAAJF010000036.1"/>
</dbReference>
<name>A0ABS9TF48_9PSEU</name>
<accession>A0ABS9TF48</accession>